<evidence type="ECO:0000313" key="2">
    <source>
        <dbReference type="Proteomes" id="UP001187471"/>
    </source>
</evidence>
<dbReference type="PANTHER" id="PTHR35706:SF1">
    <property type="entry name" value="EMBRYOGENESIS-LIKE PROTEIN"/>
    <property type="match status" value="1"/>
</dbReference>
<proteinExistence type="predicted"/>
<dbReference type="InterPro" id="IPR053325">
    <property type="entry name" value="H3-Acetyl_Activator"/>
</dbReference>
<dbReference type="CDD" id="cd09272">
    <property type="entry name" value="RNase_HI_RT_Ty1"/>
    <property type="match status" value="1"/>
</dbReference>
<protein>
    <recommendedName>
        <fullName evidence="3">Retrovirus-related Pol polyprotein from transposon TNT 1-94</fullName>
    </recommendedName>
</protein>
<dbReference type="EMBL" id="JAVXUO010000374">
    <property type="protein sequence ID" value="KAK2992841.1"/>
    <property type="molecule type" value="Genomic_DNA"/>
</dbReference>
<dbReference type="AlphaFoldDB" id="A0AA88RZ48"/>
<keyword evidence="2" id="KW-1185">Reference proteome</keyword>
<evidence type="ECO:0008006" key="3">
    <source>
        <dbReference type="Google" id="ProtNLM"/>
    </source>
</evidence>
<evidence type="ECO:0000313" key="1">
    <source>
        <dbReference type="EMBL" id="KAK2992841.1"/>
    </source>
</evidence>
<dbReference type="Proteomes" id="UP001187471">
    <property type="component" value="Unassembled WGS sequence"/>
</dbReference>
<sequence length="488" mass="55102">MDLDYALPVDAPAVLQAESSNEQKAAYEKWERSNRIYLMIMKGSITTAIQGAIHDSDNAKLYLAHIEEQFQGSSKVHATTLITKMVTLKYSGSNVVREHILRMNDMASQLKGLDMEIFKGTPQQNGIAERRNRTLMDMDHVSIPVIQKVGAPLSHREDNDAPEVVPNDVLHIMDPAPIPVNEQPLRRNQLEQDEMERIPHASAVGSLMYAQICTRPDIVYVVGMLGRYQINPGMSHWKAAKKVMRYLQGTKDFMLTYKKSDNLEVIGYSDSDYAGCVDTLKSTSGYVFMLAEEVVSWKSTKQSLVASHTMEAEHPFLRTPTPTSTNVSKPLINLTNRCNSNPVSPPKAKNIHTFFRPTASNTSSHFRLTQNERHYSVDTDKEVDEINFKFAEAREEIDMALDSKETIYFDEEAECACIAVKEVLDMYEGLLAKLPESEKAALQRSMGLKIEQLKAELEQLHDYCALKSKIKTLISDTQLVLYIRSALY</sequence>
<gene>
    <name evidence="1" type="ORF">RJ640_019323</name>
</gene>
<organism evidence="1 2">
    <name type="scientific">Escallonia rubra</name>
    <dbReference type="NCBI Taxonomy" id="112253"/>
    <lineage>
        <taxon>Eukaryota</taxon>
        <taxon>Viridiplantae</taxon>
        <taxon>Streptophyta</taxon>
        <taxon>Embryophyta</taxon>
        <taxon>Tracheophyta</taxon>
        <taxon>Spermatophyta</taxon>
        <taxon>Magnoliopsida</taxon>
        <taxon>eudicotyledons</taxon>
        <taxon>Gunneridae</taxon>
        <taxon>Pentapetalae</taxon>
        <taxon>asterids</taxon>
        <taxon>campanulids</taxon>
        <taxon>Escalloniales</taxon>
        <taxon>Escalloniaceae</taxon>
        <taxon>Escallonia</taxon>
    </lineage>
</organism>
<name>A0AA88RZ48_9ASTE</name>
<dbReference type="Pfam" id="PF14223">
    <property type="entry name" value="Retrotran_gag_2"/>
    <property type="match status" value="1"/>
</dbReference>
<accession>A0AA88RZ48</accession>
<comment type="caution">
    <text evidence="1">The sequence shown here is derived from an EMBL/GenBank/DDBJ whole genome shotgun (WGS) entry which is preliminary data.</text>
</comment>
<reference evidence="1" key="1">
    <citation type="submission" date="2022-12" db="EMBL/GenBank/DDBJ databases">
        <title>Draft genome assemblies for two species of Escallonia (Escalloniales).</title>
        <authorList>
            <person name="Chanderbali A."/>
            <person name="Dervinis C."/>
            <person name="Anghel I."/>
            <person name="Soltis D."/>
            <person name="Soltis P."/>
            <person name="Zapata F."/>
        </authorList>
    </citation>
    <scope>NUCLEOTIDE SEQUENCE</scope>
    <source>
        <strain evidence="1">UCBG92.1500</strain>
        <tissue evidence="1">Leaf</tissue>
    </source>
</reference>
<dbReference type="PANTHER" id="PTHR35706">
    <property type="entry name" value="F14O23.11 PROTEIN"/>
    <property type="match status" value="1"/>
</dbReference>